<comment type="caution">
    <text evidence="2">The sequence shown here is derived from an EMBL/GenBank/DDBJ whole genome shotgun (WGS) entry which is preliminary data.</text>
</comment>
<dbReference type="Gene3D" id="1.10.4060.10">
    <property type="entry name" value="BPP1347 like domain"/>
    <property type="match status" value="1"/>
</dbReference>
<accession>A0A934ST67</accession>
<organism evidence="2 3">
    <name type="scientific">Noviherbaspirillum pedocola</name>
    <dbReference type="NCBI Taxonomy" id="2801341"/>
    <lineage>
        <taxon>Bacteria</taxon>
        <taxon>Pseudomonadati</taxon>
        <taxon>Pseudomonadota</taxon>
        <taxon>Betaproteobacteria</taxon>
        <taxon>Burkholderiales</taxon>
        <taxon>Oxalobacteraceae</taxon>
        <taxon>Noviherbaspirillum</taxon>
    </lineage>
</organism>
<dbReference type="PANTHER" id="PTHR46732">
    <property type="entry name" value="ATP-DEPENDENT PROTEASE LA (LON) DOMAIN PROTEIN"/>
    <property type="match status" value="1"/>
</dbReference>
<dbReference type="InterPro" id="IPR046336">
    <property type="entry name" value="Lon_prtase_N_sf"/>
</dbReference>
<name>A0A934ST67_9BURK</name>
<dbReference type="SUPFAM" id="SSF88697">
    <property type="entry name" value="PUA domain-like"/>
    <property type="match status" value="1"/>
</dbReference>
<proteinExistence type="predicted"/>
<evidence type="ECO:0000313" key="3">
    <source>
        <dbReference type="Proteomes" id="UP000622890"/>
    </source>
</evidence>
<dbReference type="Gene3D" id="2.30.130.40">
    <property type="entry name" value="LON domain-like"/>
    <property type="match status" value="1"/>
</dbReference>
<gene>
    <name evidence="2" type="ORF">JJB74_09200</name>
</gene>
<sequence>MSFPSDDHDWLPLFPLNTVLFPGGVLPLKVFETRYIDMVRECMKLERPFGVVRIKSGREVGTAAVPDAVGCLAHIEQWDMPELGLLMLQTNGGQRFRILETRVLADQRIEARVALIPDDEDAPISPELRACARALKLVIDDISEAANSGPEGGTGFSPFPKDLLLNSTCWVANRWCEILPISTLARQKLLELQDAHSRLAIVHQYLQQHGILDRAQEH</sequence>
<protein>
    <submittedName>
        <fullName evidence="2">LON peptidase substrate-binding domain-containing protein</fullName>
    </submittedName>
</protein>
<dbReference type="EMBL" id="JAEPBG010000003">
    <property type="protein sequence ID" value="MBK4734778.1"/>
    <property type="molecule type" value="Genomic_DNA"/>
</dbReference>
<dbReference type="AlphaFoldDB" id="A0A934ST67"/>
<dbReference type="PANTHER" id="PTHR46732:SF8">
    <property type="entry name" value="ATP-DEPENDENT PROTEASE LA (LON) DOMAIN PROTEIN"/>
    <property type="match status" value="1"/>
</dbReference>
<dbReference type="PROSITE" id="PS51787">
    <property type="entry name" value="LON_N"/>
    <property type="match status" value="1"/>
</dbReference>
<feature type="domain" description="Lon N-terminal" evidence="1">
    <location>
        <begin position="8"/>
        <end position="210"/>
    </location>
</feature>
<dbReference type="InterPro" id="IPR003111">
    <property type="entry name" value="Lon_prtase_N"/>
</dbReference>
<reference evidence="2" key="1">
    <citation type="submission" date="2021-01" db="EMBL/GenBank/DDBJ databases">
        <title>Genome sequence of strain Noviherbaspirillum sp. DKR-6.</title>
        <authorList>
            <person name="Chaudhary D.K."/>
        </authorList>
    </citation>
    <scope>NUCLEOTIDE SEQUENCE</scope>
    <source>
        <strain evidence="2">DKR-6</strain>
    </source>
</reference>
<dbReference type="SMART" id="SM00464">
    <property type="entry name" value="LON"/>
    <property type="match status" value="1"/>
</dbReference>
<evidence type="ECO:0000259" key="1">
    <source>
        <dbReference type="PROSITE" id="PS51787"/>
    </source>
</evidence>
<keyword evidence="3" id="KW-1185">Reference proteome</keyword>
<dbReference type="InterPro" id="IPR015947">
    <property type="entry name" value="PUA-like_sf"/>
</dbReference>
<dbReference type="Proteomes" id="UP000622890">
    <property type="component" value="Unassembled WGS sequence"/>
</dbReference>
<evidence type="ECO:0000313" key="2">
    <source>
        <dbReference type="EMBL" id="MBK4734778.1"/>
    </source>
</evidence>
<dbReference type="RefSeq" id="WP_200591554.1">
    <property type="nucleotide sequence ID" value="NZ_JAEPBG010000003.1"/>
</dbReference>
<dbReference type="Pfam" id="PF02190">
    <property type="entry name" value="LON_substr_bdg"/>
    <property type="match status" value="1"/>
</dbReference>